<evidence type="ECO:0000256" key="2">
    <source>
        <dbReference type="ARBA" id="ARBA00004906"/>
    </source>
</evidence>
<dbReference type="GO" id="GO:0005737">
    <property type="term" value="C:cytoplasm"/>
    <property type="evidence" value="ECO:0007669"/>
    <property type="project" value="UniProtKB-ARBA"/>
</dbReference>
<dbReference type="GO" id="GO:0008270">
    <property type="term" value="F:zinc ion binding"/>
    <property type="evidence" value="ECO:0007669"/>
    <property type="project" value="UniProtKB-KW"/>
</dbReference>
<feature type="transmembrane region" description="Helical" evidence="15">
    <location>
        <begin position="203"/>
        <end position="224"/>
    </location>
</feature>
<dbReference type="InterPro" id="IPR001841">
    <property type="entry name" value="Znf_RING"/>
</dbReference>
<dbReference type="GO" id="GO:0012505">
    <property type="term" value="C:endomembrane system"/>
    <property type="evidence" value="ECO:0007669"/>
    <property type="project" value="UniProtKB-SubCell"/>
</dbReference>
<evidence type="ECO:0000256" key="6">
    <source>
        <dbReference type="ARBA" id="ARBA00022723"/>
    </source>
</evidence>
<evidence type="ECO:0000256" key="8">
    <source>
        <dbReference type="ARBA" id="ARBA00022771"/>
    </source>
</evidence>
<evidence type="ECO:0000256" key="1">
    <source>
        <dbReference type="ARBA" id="ARBA00000900"/>
    </source>
</evidence>
<evidence type="ECO:0000256" key="10">
    <source>
        <dbReference type="ARBA" id="ARBA00022989"/>
    </source>
</evidence>
<evidence type="ECO:0000256" key="14">
    <source>
        <dbReference type="PROSITE-ProRule" id="PRU00175"/>
    </source>
</evidence>
<keyword evidence="7" id="KW-0732">Signal</keyword>
<feature type="non-terminal residue" evidence="17">
    <location>
        <position position="353"/>
    </location>
</feature>
<comment type="subcellular location">
    <subcellularLocation>
        <location evidence="13">Endomembrane system</location>
        <topology evidence="13">Single-pass type I membrane protein</topology>
    </subcellularLocation>
</comment>
<keyword evidence="5 15" id="KW-0812">Transmembrane</keyword>
<comment type="catalytic activity">
    <reaction evidence="1">
        <text>S-ubiquitinyl-[E2 ubiquitin-conjugating enzyme]-L-cysteine + [acceptor protein]-L-lysine = [E2 ubiquitin-conjugating enzyme]-L-cysteine + N(6)-ubiquitinyl-[acceptor protein]-L-lysine.</text>
        <dbReference type="EC" id="2.3.2.27"/>
    </reaction>
</comment>
<comment type="caution">
    <text evidence="17">The sequence shown here is derived from an EMBL/GenBank/DDBJ whole genome shotgun (WGS) entry which is preliminary data.</text>
</comment>
<comment type="pathway">
    <text evidence="2">Protein modification; protein ubiquitination.</text>
</comment>
<evidence type="ECO:0000313" key="17">
    <source>
        <dbReference type="EMBL" id="CAI7935453.1"/>
    </source>
</evidence>
<dbReference type="GO" id="GO:0061630">
    <property type="term" value="F:ubiquitin protein ligase activity"/>
    <property type="evidence" value="ECO:0007669"/>
    <property type="project" value="UniProtKB-EC"/>
</dbReference>
<evidence type="ECO:0000259" key="16">
    <source>
        <dbReference type="PROSITE" id="PS50089"/>
    </source>
</evidence>
<sequence>MRLLFPPPSRVLAMFLVLQVQAGRAFIRAVHSHNSPSLDFRALPALFGPLLPTEGLTGSLVEASPANACHPIEGPPNASSTFIVLIRRYNCSFTTKVLHAQQAGFHAAIIYNVDSQTLVSMVREPDTMHHIRIPAVFTTDVASRILKRLHGAGKLSSVVLMPEYFHFTWKVASGTTQISSSHPCRCHIQLPGPCSQLSLLHTFWFFCIPVSALIAALLIEKYLLRCHRWKVGRSFRLQGNRGELLTFSFPSSRYQECAICLEKYVERDSLKVLSCSHAFHSKCIDLWHITQARSKTCPLCMQRVMVVTRLQAVRLWKEGAARDSHRTPWPSKARTAVDQRACLLFPQQLPSRF</sequence>
<accession>A0AA35W2F8</accession>
<dbReference type="Gene3D" id="3.30.40.10">
    <property type="entry name" value="Zinc/RING finger domain, C3HC4 (zinc finger)"/>
    <property type="match status" value="1"/>
</dbReference>
<keyword evidence="9" id="KW-0862">Zinc</keyword>
<dbReference type="SMART" id="SM00184">
    <property type="entry name" value="RING"/>
    <property type="match status" value="1"/>
</dbReference>
<protein>
    <recommendedName>
        <fullName evidence="3">RING-type E3 ubiquitin transferase</fullName>
        <ecNumber evidence="3">2.3.2.27</ecNumber>
    </recommendedName>
</protein>
<reference evidence="17" key="1">
    <citation type="submission" date="2022-12" db="EMBL/GenBank/DDBJ databases">
        <authorList>
            <person name="Alioto T."/>
            <person name="Alioto T."/>
            <person name="Gomez Garrido J."/>
        </authorList>
    </citation>
    <scope>NUCLEOTIDE SEQUENCE</scope>
</reference>
<keyword evidence="6" id="KW-0479">Metal-binding</keyword>
<dbReference type="SUPFAM" id="SSF57850">
    <property type="entry name" value="RING/U-box"/>
    <property type="match status" value="1"/>
</dbReference>
<evidence type="ECO:0000256" key="9">
    <source>
        <dbReference type="ARBA" id="ARBA00022833"/>
    </source>
</evidence>
<dbReference type="InterPro" id="IPR044744">
    <property type="entry name" value="ZNRF4/RNF13/RNF167_PA"/>
</dbReference>
<proteinExistence type="predicted"/>
<organism evidence="17 18">
    <name type="scientific">Podarcis lilfordi</name>
    <name type="common">Lilford's wall lizard</name>
    <dbReference type="NCBI Taxonomy" id="74358"/>
    <lineage>
        <taxon>Eukaryota</taxon>
        <taxon>Metazoa</taxon>
        <taxon>Chordata</taxon>
        <taxon>Craniata</taxon>
        <taxon>Vertebrata</taxon>
        <taxon>Euteleostomi</taxon>
        <taxon>Lepidosauria</taxon>
        <taxon>Squamata</taxon>
        <taxon>Bifurcata</taxon>
        <taxon>Unidentata</taxon>
        <taxon>Episquamata</taxon>
        <taxon>Laterata</taxon>
        <taxon>Lacertibaenia</taxon>
        <taxon>Lacertidae</taxon>
        <taxon>Podarcis</taxon>
    </lineage>
</organism>
<dbReference type="InterPro" id="IPR051653">
    <property type="entry name" value="E3_ligase_sorting_rcpt"/>
</dbReference>
<keyword evidence="4" id="KW-0808">Transferase</keyword>
<dbReference type="Proteomes" id="UP001178461">
    <property type="component" value="Unassembled WGS sequence"/>
</dbReference>
<dbReference type="InterPro" id="IPR013083">
    <property type="entry name" value="Znf_RING/FYVE/PHD"/>
</dbReference>
<dbReference type="InterPro" id="IPR046450">
    <property type="entry name" value="PA_dom_sf"/>
</dbReference>
<evidence type="ECO:0000313" key="18">
    <source>
        <dbReference type="Proteomes" id="UP001178461"/>
    </source>
</evidence>
<dbReference type="PROSITE" id="PS50089">
    <property type="entry name" value="ZF_RING_2"/>
    <property type="match status" value="1"/>
</dbReference>
<keyword evidence="12" id="KW-0325">Glycoprotein</keyword>
<feature type="domain" description="RING-type" evidence="16">
    <location>
        <begin position="257"/>
        <end position="300"/>
    </location>
</feature>
<evidence type="ECO:0000256" key="5">
    <source>
        <dbReference type="ARBA" id="ARBA00022692"/>
    </source>
</evidence>
<evidence type="ECO:0000256" key="3">
    <source>
        <dbReference type="ARBA" id="ARBA00012483"/>
    </source>
</evidence>
<keyword evidence="8 14" id="KW-0863">Zinc-finger</keyword>
<evidence type="ECO:0000256" key="7">
    <source>
        <dbReference type="ARBA" id="ARBA00022729"/>
    </source>
</evidence>
<evidence type="ECO:0000256" key="15">
    <source>
        <dbReference type="SAM" id="Phobius"/>
    </source>
</evidence>
<evidence type="ECO:0000256" key="12">
    <source>
        <dbReference type="ARBA" id="ARBA00023180"/>
    </source>
</evidence>
<dbReference type="PANTHER" id="PTHR47168">
    <property type="entry name" value="RING ZINC FINGER DOMAIN SUPERFAMILY PROTEIN-RELATED"/>
    <property type="match status" value="1"/>
</dbReference>
<dbReference type="EC" id="2.3.2.27" evidence="3"/>
<name>A0AA35W2F8_9SAUR</name>
<dbReference type="PANTHER" id="PTHR47168:SF1">
    <property type="entry name" value="OS02G0798600 PROTEIN"/>
    <property type="match status" value="1"/>
</dbReference>
<dbReference type="SUPFAM" id="SSF52025">
    <property type="entry name" value="PA domain"/>
    <property type="match status" value="1"/>
</dbReference>
<evidence type="ECO:0000256" key="13">
    <source>
        <dbReference type="ARBA" id="ARBA00046288"/>
    </source>
</evidence>
<keyword evidence="18" id="KW-1185">Reference proteome</keyword>
<keyword evidence="10 15" id="KW-1133">Transmembrane helix</keyword>
<dbReference type="CDD" id="cd02123">
    <property type="entry name" value="PA_C_RZF_like"/>
    <property type="match status" value="1"/>
</dbReference>
<gene>
    <name evidence="17" type="ORF">PODLI_1B035922</name>
</gene>
<dbReference type="InterPro" id="IPR003137">
    <property type="entry name" value="PA_domain"/>
</dbReference>
<dbReference type="EMBL" id="CANTUW010000670">
    <property type="protein sequence ID" value="CAI7935453.1"/>
    <property type="molecule type" value="Genomic_DNA"/>
</dbReference>
<evidence type="ECO:0000256" key="4">
    <source>
        <dbReference type="ARBA" id="ARBA00022679"/>
    </source>
</evidence>
<keyword evidence="11 15" id="KW-0472">Membrane</keyword>
<dbReference type="AlphaFoldDB" id="A0AA35W2F8"/>
<dbReference type="Pfam" id="PF13639">
    <property type="entry name" value="zf-RING_2"/>
    <property type="match status" value="1"/>
</dbReference>
<dbReference type="Gene3D" id="3.50.30.30">
    <property type="match status" value="1"/>
</dbReference>
<dbReference type="Pfam" id="PF02225">
    <property type="entry name" value="PA"/>
    <property type="match status" value="1"/>
</dbReference>
<evidence type="ECO:0000256" key="11">
    <source>
        <dbReference type="ARBA" id="ARBA00023136"/>
    </source>
</evidence>